<name>A0A8S5QQN4_9CAUD</name>
<reference evidence="1" key="1">
    <citation type="journal article" date="2021" name="Proc. Natl. Acad. Sci. U.S.A.">
        <title>A Catalog of Tens of Thousands of Viruses from Human Metagenomes Reveals Hidden Associations with Chronic Diseases.</title>
        <authorList>
            <person name="Tisza M.J."/>
            <person name="Buck C.B."/>
        </authorList>
    </citation>
    <scope>NUCLEOTIDE SEQUENCE</scope>
    <source>
        <strain evidence="1">Ct8LX107</strain>
    </source>
</reference>
<dbReference type="EMBL" id="BK015706">
    <property type="protein sequence ID" value="DAE21045.1"/>
    <property type="molecule type" value="Genomic_DNA"/>
</dbReference>
<sequence>MKKRQRNWDAEDDLFRRQVGQLCGVSGMSKAELALNLGISTKTLYNRINRPETLTKLEERRLYELMQAEGLEYKAGFDGVALPCLRIAR</sequence>
<accession>A0A8S5QQN4</accession>
<protein>
    <submittedName>
        <fullName evidence="1">HTH-type transcriptional regulator</fullName>
    </submittedName>
</protein>
<evidence type="ECO:0000313" key="1">
    <source>
        <dbReference type="EMBL" id="DAE21045.1"/>
    </source>
</evidence>
<organism evidence="1">
    <name type="scientific">Siphoviridae sp. ct8LX107</name>
    <dbReference type="NCBI Taxonomy" id="2826169"/>
    <lineage>
        <taxon>Viruses</taxon>
        <taxon>Duplodnaviria</taxon>
        <taxon>Heunggongvirae</taxon>
        <taxon>Uroviricota</taxon>
        <taxon>Caudoviricetes</taxon>
    </lineage>
</organism>
<proteinExistence type="predicted"/>